<dbReference type="FunFam" id="3.40.605.10:FF:000006">
    <property type="entry name" value="1-pyrroline-5-carboxylate dehydrogenase"/>
    <property type="match status" value="1"/>
</dbReference>
<protein>
    <recommendedName>
        <fullName evidence="9 10">Multifunctional fusion protein</fullName>
    </recommendedName>
    <domain>
        <recommendedName>
            <fullName evidence="10">Delta-1-pyrroline-5-carboxylate dehydrogenase</fullName>
            <shortName evidence="10">P5C dehydrogenase</shortName>
        </recommendedName>
        <alternativeName>
            <fullName evidence="9">L-glutamate gamma-semialdehyde dehydrogenase</fullName>
        </alternativeName>
    </domain>
    <domain>
        <recommendedName>
            <fullName evidence="9">L-glutamate gamma-semialdehyde dehydrogenase</fullName>
            <ecNumber evidence="9">1.2.1.88</ecNumber>
        </recommendedName>
    </domain>
</protein>
<comment type="similarity">
    <text evidence="2 8">Belongs to the aldehyde dehydrogenase family.</text>
</comment>
<dbReference type="AlphaFoldDB" id="A0A0N4Z280"/>
<organism evidence="12 13">
    <name type="scientific">Parastrongyloides trichosuri</name>
    <name type="common">Possum-specific nematode worm</name>
    <dbReference type="NCBI Taxonomy" id="131310"/>
    <lineage>
        <taxon>Eukaryota</taxon>
        <taxon>Metazoa</taxon>
        <taxon>Ecdysozoa</taxon>
        <taxon>Nematoda</taxon>
        <taxon>Chromadorea</taxon>
        <taxon>Rhabditida</taxon>
        <taxon>Tylenchina</taxon>
        <taxon>Panagrolaimomorpha</taxon>
        <taxon>Strongyloidoidea</taxon>
        <taxon>Strongyloididae</taxon>
        <taxon>Parastrongyloides</taxon>
    </lineage>
</organism>
<comment type="pathway">
    <text evidence="1 9">Amino-acid degradation; L-proline degradation into L-glutamate; L-glutamate from L-proline: step 2/2.</text>
</comment>
<evidence type="ECO:0000256" key="6">
    <source>
        <dbReference type="ARBA" id="ARBA00048142"/>
    </source>
</evidence>
<sequence length="509" mass="56357">MSSNMYEIPLIIGDKVVKRSQDEKQIMPFDKSSVIASYTNATKDDINEAIDISLSVREKWAKKSLMERGEIFLRAADLCAGKYRMELVASTMLGQGKTIIQAEIDAACELIDFLRFNVHFALNIEKYKPISTKIHKNEMIYRPMEGFVASIAPFNFTAIGGNLATAPALAGNVVIFKPSDTAVLSNYIIMKALEEAGLPKGVISFLPSIGKTFGDTITNRKELSAINFTGSMETFISLWGQVGRQLVLRKYTTFPRLVGECGGKNFHFIHSSANIKSAVVATILSGFEYSGQKCSACSRVYVPSSLWKSFKEEFGKIHKQLKLGDVRDKDTFLSAVINNTSFKKITKYLDAAKNGDDGMEIIFGGNYNSTSGFFIEPTLVKVSKTESEIFKNELFGPVISVFVYDDDKVYDTLNTVKDCTPFGLTGSIFSEDKKFIEHASNVLRDAVGNLYINDKSTGSIVGQQPFGGARMSGTNDKAGGPYYYLKWTSPQTIKTTSTPLTTWKYPHMD</sequence>
<dbReference type="STRING" id="131310.A0A0N4Z280"/>
<comment type="catalytic activity">
    <reaction evidence="6 9">
        <text>L-glutamate 5-semialdehyde + NAD(+) + H2O = L-glutamate + NADH + 2 H(+)</text>
        <dbReference type="Rhea" id="RHEA:30235"/>
        <dbReference type="ChEBI" id="CHEBI:15377"/>
        <dbReference type="ChEBI" id="CHEBI:15378"/>
        <dbReference type="ChEBI" id="CHEBI:29985"/>
        <dbReference type="ChEBI" id="CHEBI:57540"/>
        <dbReference type="ChEBI" id="CHEBI:57945"/>
        <dbReference type="ChEBI" id="CHEBI:58066"/>
        <dbReference type="EC" id="1.2.1.88"/>
    </reaction>
</comment>
<dbReference type="WBParaSite" id="PTRK_0000097500.1">
    <property type="protein sequence ID" value="PTRK_0000097500.1"/>
    <property type="gene ID" value="PTRK_0000097500"/>
</dbReference>
<name>A0A0N4Z280_PARTI</name>
<dbReference type="InterPro" id="IPR029510">
    <property type="entry name" value="Ald_DH_CS_GLU"/>
</dbReference>
<dbReference type="FunFam" id="3.40.309.10:FF:000005">
    <property type="entry name" value="1-pyrroline-5-carboxylate dehydrogenase 1"/>
    <property type="match status" value="1"/>
</dbReference>
<evidence type="ECO:0000256" key="5">
    <source>
        <dbReference type="ARBA" id="ARBA00023062"/>
    </source>
</evidence>
<keyword evidence="12" id="KW-1185">Reference proteome</keyword>
<keyword evidence="4 9" id="KW-0520">NAD</keyword>
<dbReference type="SUPFAM" id="SSF53720">
    <property type="entry name" value="ALDH-like"/>
    <property type="match status" value="1"/>
</dbReference>
<dbReference type="InterPro" id="IPR016163">
    <property type="entry name" value="Ald_DH_C"/>
</dbReference>
<dbReference type="Gene3D" id="3.40.309.10">
    <property type="entry name" value="Aldehyde Dehydrogenase, Chain A, domain 2"/>
    <property type="match status" value="1"/>
</dbReference>
<dbReference type="GO" id="GO:0005759">
    <property type="term" value="C:mitochondrial matrix"/>
    <property type="evidence" value="ECO:0007669"/>
    <property type="project" value="TreeGrafter"/>
</dbReference>
<feature type="active site" evidence="7">
    <location>
        <position position="260"/>
    </location>
</feature>
<evidence type="ECO:0000256" key="3">
    <source>
        <dbReference type="ARBA" id="ARBA00023002"/>
    </source>
</evidence>
<reference evidence="13" key="1">
    <citation type="submission" date="2017-02" db="UniProtKB">
        <authorList>
            <consortium name="WormBaseParasite"/>
        </authorList>
    </citation>
    <scope>IDENTIFICATION</scope>
</reference>
<dbReference type="InterPro" id="IPR016161">
    <property type="entry name" value="Ald_DH/histidinol_DH"/>
</dbReference>
<dbReference type="InterPro" id="IPR015590">
    <property type="entry name" value="Aldehyde_DH_dom"/>
</dbReference>
<dbReference type="UniPathway" id="UPA00261">
    <property type="reaction ID" value="UER00374"/>
</dbReference>
<evidence type="ECO:0000256" key="9">
    <source>
        <dbReference type="RuleBase" id="RU366016"/>
    </source>
</evidence>
<accession>A0A0N4Z280</accession>
<dbReference type="InterPro" id="IPR005931">
    <property type="entry name" value="P5CDH/ALDH4A1"/>
</dbReference>
<evidence type="ECO:0000256" key="1">
    <source>
        <dbReference type="ARBA" id="ARBA00004786"/>
    </source>
</evidence>
<dbReference type="PANTHER" id="PTHR42862:SF1">
    <property type="entry name" value="DELTA-1-PYRROLINE-5-CARBOXYLATE DEHYDROGENASE 2, ISOFORM A-RELATED"/>
    <property type="match status" value="1"/>
</dbReference>
<feature type="domain" description="Aldehyde dehydrogenase" evidence="11">
    <location>
        <begin position="23"/>
        <end position="493"/>
    </location>
</feature>
<dbReference type="GO" id="GO:0003842">
    <property type="term" value="F:L-glutamate gamma-semialdehyde dehydrogenase activity"/>
    <property type="evidence" value="ECO:0007669"/>
    <property type="project" value="UniProtKB-UniRule"/>
</dbReference>
<evidence type="ECO:0000256" key="10">
    <source>
        <dbReference type="RuleBase" id="RU366030"/>
    </source>
</evidence>
<keyword evidence="3 8" id="KW-0560">Oxidoreductase</keyword>
<evidence type="ECO:0000256" key="8">
    <source>
        <dbReference type="RuleBase" id="RU003345"/>
    </source>
</evidence>
<dbReference type="NCBIfam" id="TIGR01236">
    <property type="entry name" value="D1pyr5carbox1"/>
    <property type="match status" value="1"/>
</dbReference>
<dbReference type="EC" id="1.2.1.88" evidence="9"/>
<dbReference type="PANTHER" id="PTHR42862">
    <property type="entry name" value="DELTA-1-PYRROLINE-5-CARBOXYLATE DEHYDROGENASE 1, ISOFORM A-RELATED"/>
    <property type="match status" value="1"/>
</dbReference>
<dbReference type="InterPro" id="IPR050485">
    <property type="entry name" value="Proline_metab_enzyme"/>
</dbReference>
<dbReference type="InterPro" id="IPR016162">
    <property type="entry name" value="Ald_DH_N"/>
</dbReference>
<evidence type="ECO:0000256" key="4">
    <source>
        <dbReference type="ARBA" id="ARBA00023027"/>
    </source>
</evidence>
<evidence type="ECO:0000256" key="2">
    <source>
        <dbReference type="ARBA" id="ARBA00009986"/>
    </source>
</evidence>
<dbReference type="Gene3D" id="3.40.605.10">
    <property type="entry name" value="Aldehyde Dehydrogenase, Chain A, domain 1"/>
    <property type="match status" value="1"/>
</dbReference>
<dbReference type="GO" id="GO:0010133">
    <property type="term" value="P:L-proline catabolic process to L-glutamate"/>
    <property type="evidence" value="ECO:0007669"/>
    <property type="project" value="UniProtKB-UniRule"/>
</dbReference>
<evidence type="ECO:0000256" key="7">
    <source>
        <dbReference type="PROSITE-ProRule" id="PRU10007"/>
    </source>
</evidence>
<keyword evidence="5 9" id="KW-0642">Proline metabolism</keyword>
<evidence type="ECO:0000313" key="12">
    <source>
        <dbReference type="Proteomes" id="UP000038045"/>
    </source>
</evidence>
<evidence type="ECO:0000259" key="11">
    <source>
        <dbReference type="Pfam" id="PF00171"/>
    </source>
</evidence>
<proteinExistence type="inferred from homology"/>
<dbReference type="Pfam" id="PF00171">
    <property type="entry name" value="Aldedh"/>
    <property type="match status" value="1"/>
</dbReference>
<evidence type="ECO:0000313" key="13">
    <source>
        <dbReference type="WBParaSite" id="PTRK_0000097500.1"/>
    </source>
</evidence>
<dbReference type="InterPro" id="IPR016160">
    <property type="entry name" value="Ald_DH_CS_CYS"/>
</dbReference>
<dbReference type="PROSITE" id="PS00687">
    <property type="entry name" value="ALDEHYDE_DEHYDR_GLU"/>
    <property type="match status" value="1"/>
</dbReference>
<dbReference type="Proteomes" id="UP000038045">
    <property type="component" value="Unplaced"/>
</dbReference>
<dbReference type="PROSITE" id="PS00070">
    <property type="entry name" value="ALDEHYDE_DEHYDR_CYS"/>
    <property type="match status" value="1"/>
</dbReference>